<comment type="similarity">
    <text evidence="3">Belongs to the heat shock protein 70 family.</text>
</comment>
<comment type="function">
    <text evidence="1">Has peptide-independent ATPase activity.</text>
</comment>
<dbReference type="PROSITE" id="PS00329">
    <property type="entry name" value="HSP70_2"/>
    <property type="match status" value="1"/>
</dbReference>
<dbReference type="RefSeq" id="XP_022095870.1">
    <property type="nucleotide sequence ID" value="XM_022240178.1"/>
</dbReference>
<name>A0A8B7YRG0_ACAPL</name>
<evidence type="ECO:0000256" key="1">
    <source>
        <dbReference type="ARBA" id="ARBA00002077"/>
    </source>
</evidence>
<keyword evidence="6" id="KW-0732">Signal</keyword>
<dbReference type="GO" id="GO:0140662">
    <property type="term" value="F:ATP-dependent protein folding chaperone"/>
    <property type="evidence" value="ECO:0007669"/>
    <property type="project" value="InterPro"/>
</dbReference>
<dbReference type="Proteomes" id="UP000694845">
    <property type="component" value="Unplaced"/>
</dbReference>
<evidence type="ECO:0000256" key="3">
    <source>
        <dbReference type="ARBA" id="ARBA00007381"/>
    </source>
</evidence>
<dbReference type="Pfam" id="PF00012">
    <property type="entry name" value="HSP70"/>
    <property type="match status" value="1"/>
</dbReference>
<evidence type="ECO:0000256" key="5">
    <source>
        <dbReference type="ARBA" id="ARBA00018765"/>
    </source>
</evidence>
<evidence type="ECO:0000256" key="2">
    <source>
        <dbReference type="ARBA" id="ARBA00004144"/>
    </source>
</evidence>
<dbReference type="GeneID" id="110982041"/>
<dbReference type="AlphaFoldDB" id="A0A8B7YRG0"/>
<evidence type="ECO:0000256" key="6">
    <source>
        <dbReference type="ARBA" id="ARBA00022729"/>
    </source>
</evidence>
<dbReference type="InterPro" id="IPR042048">
    <property type="entry name" value="HSPA13"/>
</dbReference>
<dbReference type="Gene3D" id="3.90.640.10">
    <property type="entry name" value="Actin, Chain A, domain 4"/>
    <property type="match status" value="1"/>
</dbReference>
<dbReference type="InterPro" id="IPR013126">
    <property type="entry name" value="Hsp_70_fam"/>
</dbReference>
<dbReference type="RefSeq" id="XP_022095868.1">
    <property type="nucleotide sequence ID" value="XM_022240176.1"/>
</dbReference>
<dbReference type="OrthoDB" id="2401965at2759"/>
<evidence type="ECO:0000256" key="11">
    <source>
        <dbReference type="ARBA" id="ARBA00031426"/>
    </source>
</evidence>
<protein>
    <recommendedName>
        <fullName evidence="5">Heat shock 70 kDa protein 13</fullName>
    </recommendedName>
    <alternativeName>
        <fullName evidence="11">Stress-70 protein chaperone microsome-associated 60 kDa protein</fullName>
    </alternativeName>
</protein>
<proteinExistence type="inferred from homology"/>
<dbReference type="PROSITE" id="PS01036">
    <property type="entry name" value="HSP70_3"/>
    <property type="match status" value="1"/>
</dbReference>
<organism evidence="12 14">
    <name type="scientific">Acanthaster planci</name>
    <name type="common">Crown-of-thorns starfish</name>
    <dbReference type="NCBI Taxonomy" id="133434"/>
    <lineage>
        <taxon>Eukaryota</taxon>
        <taxon>Metazoa</taxon>
        <taxon>Echinodermata</taxon>
        <taxon>Eleutherozoa</taxon>
        <taxon>Asterozoa</taxon>
        <taxon>Asteroidea</taxon>
        <taxon>Valvatacea</taxon>
        <taxon>Valvatida</taxon>
        <taxon>Acanthasteridae</taxon>
        <taxon>Acanthaster</taxon>
    </lineage>
</organism>
<dbReference type="SUPFAM" id="SSF53067">
    <property type="entry name" value="Actin-like ATPase domain"/>
    <property type="match status" value="2"/>
</dbReference>
<evidence type="ECO:0000313" key="12">
    <source>
        <dbReference type="Proteomes" id="UP000694845"/>
    </source>
</evidence>
<accession>A0A8B7YRG0</accession>
<evidence type="ECO:0000256" key="10">
    <source>
        <dbReference type="ARBA" id="ARBA00022848"/>
    </source>
</evidence>
<evidence type="ECO:0000256" key="4">
    <source>
        <dbReference type="ARBA" id="ARBA00011671"/>
    </source>
</evidence>
<keyword evidence="10" id="KW-0492">Microsome</keyword>
<comment type="subunit">
    <text evidence="4">Binds UBQLN2.</text>
</comment>
<evidence type="ECO:0000313" key="13">
    <source>
        <dbReference type="RefSeq" id="XP_022095868.1"/>
    </source>
</evidence>
<evidence type="ECO:0000256" key="7">
    <source>
        <dbReference type="ARBA" id="ARBA00022741"/>
    </source>
</evidence>
<evidence type="ECO:0000313" key="15">
    <source>
        <dbReference type="RefSeq" id="XP_022095870.1"/>
    </source>
</evidence>
<gene>
    <name evidence="13 14 15" type="primary">LOC110982041</name>
</gene>
<keyword evidence="9" id="KW-0067">ATP-binding</keyword>
<comment type="subcellular location">
    <subcellularLocation>
        <location evidence="2">Microsome</location>
    </subcellularLocation>
</comment>
<dbReference type="PRINTS" id="PR00301">
    <property type="entry name" value="HEATSHOCK70"/>
</dbReference>
<dbReference type="InterPro" id="IPR043129">
    <property type="entry name" value="ATPase_NBD"/>
</dbReference>
<keyword evidence="8" id="KW-0256">Endoplasmic reticulum</keyword>
<reference evidence="13 14" key="1">
    <citation type="submission" date="2025-04" db="UniProtKB">
        <authorList>
            <consortium name="RefSeq"/>
        </authorList>
    </citation>
    <scope>IDENTIFICATION</scope>
</reference>
<evidence type="ECO:0000256" key="9">
    <source>
        <dbReference type="ARBA" id="ARBA00022840"/>
    </source>
</evidence>
<evidence type="ECO:0000313" key="14">
    <source>
        <dbReference type="RefSeq" id="XP_022095869.1"/>
    </source>
</evidence>
<evidence type="ECO:0000256" key="8">
    <source>
        <dbReference type="ARBA" id="ARBA00022824"/>
    </source>
</evidence>
<dbReference type="CDD" id="cd10237">
    <property type="entry name" value="ASKHA_NBD_HSP70_HSPA13"/>
    <property type="match status" value="1"/>
</dbReference>
<dbReference type="RefSeq" id="XP_022095869.1">
    <property type="nucleotide sequence ID" value="XM_022240177.1"/>
</dbReference>
<dbReference type="InterPro" id="IPR018181">
    <property type="entry name" value="Heat_shock_70_CS"/>
</dbReference>
<sequence length="362" mass="40290">MVAFTPEGTELVGYSALCQAEQNVVNTIYDAKRFIGKRFTPEKLKEEASRYSFKVKLQVDNDLATFEVNSQVVSPEYIGSRIILHLKEKGERQLGVTVDKVVISVPADFDELQRNYTRAAAQLAGLEVLRIINEPTAAAMAYGLHNQRTPSEIIVVDMGGGTLDVSLLRVHGGMFQTLAMAGNNHLGGQDINHRLVQYLCDLIAMKYSKPVLNVRELQNLRLAVEDVKLNLTNHESSLLQLPLPSLGDHVIFTENITREMFEHLNEDLFQKVLEPIRLVIEEVEMTPDDIDEVVLVGGSTRIPRVRQVVGDFFGKVPNVEVDPELAVVYGVAIQAGIIGGMWPLQVSAIEIHNTKVKKIRVT</sequence>
<keyword evidence="7" id="KW-0547">Nucleotide-binding</keyword>
<dbReference type="GO" id="GO:0005524">
    <property type="term" value="F:ATP binding"/>
    <property type="evidence" value="ECO:0007669"/>
    <property type="project" value="UniProtKB-KW"/>
</dbReference>
<dbReference type="Gene3D" id="3.30.420.40">
    <property type="match status" value="2"/>
</dbReference>
<dbReference type="PANTHER" id="PTHR19375">
    <property type="entry name" value="HEAT SHOCK PROTEIN 70KDA"/>
    <property type="match status" value="1"/>
</dbReference>
<dbReference type="FunFam" id="3.90.640.10:FF:000003">
    <property type="entry name" value="Molecular chaperone DnaK"/>
    <property type="match status" value="1"/>
</dbReference>
<keyword evidence="12" id="KW-1185">Reference proteome</keyword>